<organism evidence="5 6">
    <name type="scientific">Eiseniibacteriota bacterium</name>
    <dbReference type="NCBI Taxonomy" id="2212470"/>
    <lineage>
        <taxon>Bacteria</taxon>
        <taxon>Candidatus Eiseniibacteriota</taxon>
    </lineage>
</organism>
<gene>
    <name evidence="5" type="ORF">HZA61_09735</name>
</gene>
<dbReference type="CDD" id="cd03230">
    <property type="entry name" value="ABC_DR_subfamily_A"/>
    <property type="match status" value="1"/>
</dbReference>
<evidence type="ECO:0000256" key="3">
    <source>
        <dbReference type="ARBA" id="ARBA00022840"/>
    </source>
</evidence>
<dbReference type="InterPro" id="IPR003593">
    <property type="entry name" value="AAA+_ATPase"/>
</dbReference>
<dbReference type="PANTHER" id="PTHR42939:SF1">
    <property type="entry name" value="ABC TRANSPORTER ATP-BINDING PROTEIN ALBC-RELATED"/>
    <property type="match status" value="1"/>
</dbReference>
<dbReference type="InterPro" id="IPR051782">
    <property type="entry name" value="ABC_Transporter_VariousFunc"/>
</dbReference>
<keyword evidence="2" id="KW-0547">Nucleotide-binding</keyword>
<keyword evidence="3 5" id="KW-0067">ATP-binding</keyword>
<dbReference type="GO" id="GO:0005524">
    <property type="term" value="F:ATP binding"/>
    <property type="evidence" value="ECO:0007669"/>
    <property type="project" value="UniProtKB-KW"/>
</dbReference>
<evidence type="ECO:0000313" key="5">
    <source>
        <dbReference type="EMBL" id="MBI5169756.1"/>
    </source>
</evidence>
<dbReference type="PROSITE" id="PS50893">
    <property type="entry name" value="ABC_TRANSPORTER_2"/>
    <property type="match status" value="1"/>
</dbReference>
<evidence type="ECO:0000256" key="2">
    <source>
        <dbReference type="ARBA" id="ARBA00022741"/>
    </source>
</evidence>
<dbReference type="PANTHER" id="PTHR42939">
    <property type="entry name" value="ABC TRANSPORTER ATP-BINDING PROTEIN ALBC-RELATED"/>
    <property type="match status" value="1"/>
</dbReference>
<keyword evidence="1" id="KW-0813">Transport</keyword>
<dbReference type="GO" id="GO:0016887">
    <property type="term" value="F:ATP hydrolysis activity"/>
    <property type="evidence" value="ECO:0007669"/>
    <property type="project" value="InterPro"/>
</dbReference>
<dbReference type="SUPFAM" id="SSF52540">
    <property type="entry name" value="P-loop containing nucleoside triphosphate hydrolases"/>
    <property type="match status" value="1"/>
</dbReference>
<reference evidence="5" key="1">
    <citation type="submission" date="2020-07" db="EMBL/GenBank/DDBJ databases">
        <title>Huge and variable diversity of episymbiotic CPR bacteria and DPANN archaea in groundwater ecosystems.</title>
        <authorList>
            <person name="He C.Y."/>
            <person name="Keren R."/>
            <person name="Whittaker M."/>
            <person name="Farag I.F."/>
            <person name="Doudna J."/>
            <person name="Cate J.H.D."/>
            <person name="Banfield J.F."/>
        </authorList>
    </citation>
    <scope>NUCLEOTIDE SEQUENCE</scope>
    <source>
        <strain evidence="5">NC_groundwater_1813_Pr3_B-0.1um_71_17</strain>
    </source>
</reference>
<dbReference type="SMART" id="SM00382">
    <property type="entry name" value="AAA"/>
    <property type="match status" value="1"/>
</dbReference>
<dbReference type="Pfam" id="PF00005">
    <property type="entry name" value="ABC_tran"/>
    <property type="match status" value="1"/>
</dbReference>
<dbReference type="AlphaFoldDB" id="A0A933SC21"/>
<evidence type="ECO:0000256" key="1">
    <source>
        <dbReference type="ARBA" id="ARBA00022448"/>
    </source>
</evidence>
<proteinExistence type="predicted"/>
<comment type="caution">
    <text evidence="5">The sequence shown here is derived from an EMBL/GenBank/DDBJ whole genome shotgun (WGS) entry which is preliminary data.</text>
</comment>
<accession>A0A933SC21</accession>
<dbReference type="Proteomes" id="UP000696931">
    <property type="component" value="Unassembled WGS sequence"/>
</dbReference>
<protein>
    <submittedName>
        <fullName evidence="5">ABC transporter ATP-binding protein</fullName>
    </submittedName>
</protein>
<dbReference type="EMBL" id="JACRIW010000066">
    <property type="protein sequence ID" value="MBI5169756.1"/>
    <property type="molecule type" value="Genomic_DNA"/>
</dbReference>
<feature type="domain" description="ABC transporter" evidence="4">
    <location>
        <begin position="9"/>
        <end position="240"/>
    </location>
</feature>
<dbReference type="Gene3D" id="3.40.50.300">
    <property type="entry name" value="P-loop containing nucleotide triphosphate hydrolases"/>
    <property type="match status" value="1"/>
</dbReference>
<name>A0A933SC21_UNCEI</name>
<dbReference type="InterPro" id="IPR027417">
    <property type="entry name" value="P-loop_NTPase"/>
</dbReference>
<dbReference type="InterPro" id="IPR003439">
    <property type="entry name" value="ABC_transporter-like_ATP-bd"/>
</dbReference>
<evidence type="ECO:0000313" key="6">
    <source>
        <dbReference type="Proteomes" id="UP000696931"/>
    </source>
</evidence>
<evidence type="ECO:0000259" key="4">
    <source>
        <dbReference type="PROSITE" id="PS50893"/>
    </source>
</evidence>
<sequence length="322" mass="34386">MTSAEAPALLVENVVKTYRGGTVRALDGVSLSVERGETLGIIGPNGAGKTTLLGCLLGFLRPDSGTVTVDGRAPDDLAVRAYTGYLPERLVLDRWMSGTEFLEYHHALAKLDATARKADCAAALERVGLDRAAGLQRIGKYSRGMLQRLGLAQALLGDPRLLFLDEPISGVDPAGVLLFRKLLAEMSSQGVTILVNSHQLAEVERICSRVVFVKKGRIEAMETVRAGAASARVLRARFAAHAPWPPAREGETPAALLARIATECDATWLEYTAPDARFRVPDDAGATRLLSALLAAGLPLIEAAPDEGRLERLFAPGAEVRS</sequence>